<dbReference type="EMBL" id="CP015243">
    <property type="protein sequence ID" value="ANF57618.1"/>
    <property type="molecule type" value="Genomic_DNA"/>
</dbReference>
<dbReference type="SMART" id="SM00972">
    <property type="entry name" value="SCPU"/>
    <property type="match status" value="1"/>
</dbReference>
<keyword evidence="4" id="KW-1185">Reference proteome</keyword>
<dbReference type="RefSeq" id="WP_082890356.1">
    <property type="nucleotide sequence ID" value="NZ_CP015243.1"/>
</dbReference>
<evidence type="ECO:0000259" key="2">
    <source>
        <dbReference type="Pfam" id="PF05229"/>
    </source>
</evidence>
<accession>A0A172YEE0</accession>
<organism evidence="3 4">
    <name type="scientific">Halotalea alkalilenta</name>
    <dbReference type="NCBI Taxonomy" id="376489"/>
    <lineage>
        <taxon>Bacteria</taxon>
        <taxon>Pseudomonadati</taxon>
        <taxon>Pseudomonadota</taxon>
        <taxon>Gammaproteobacteria</taxon>
        <taxon>Oceanospirillales</taxon>
        <taxon>Halomonadaceae</taxon>
        <taxon>Halotalea</taxon>
    </lineage>
</organism>
<evidence type="ECO:0000256" key="1">
    <source>
        <dbReference type="SAM" id="SignalP"/>
    </source>
</evidence>
<dbReference type="Proteomes" id="UP000077875">
    <property type="component" value="Chromosome"/>
</dbReference>
<name>A0A172YEE0_9GAMM</name>
<feature type="chain" id="PRO_5008004657" description="Spore coat protein U/FanG domain-containing protein" evidence="1">
    <location>
        <begin position="27"/>
        <end position="189"/>
    </location>
</feature>
<sequence>MMPRTRLLTSVISMLSSLGWISLANADAMVMGSVDVRLGVPRGCAIAFEPHQRMQWGVIDFGQHPRLDQQGEGIDAEAPGLEALSVICNPGTEYQLGVDGGLHGNASSRHLVARYDDDGSAARSEPVRLPYQVFLDAARRHPWPADELVGFTVPGDGRLRIPLYARIGPLDAVPPVGFYTDELKLTLRW</sequence>
<keyword evidence="1" id="KW-0732">Signal</keyword>
<dbReference type="PANTHER" id="PTHR37089:SF3">
    <property type="entry name" value="EXPORTED PROTEIN"/>
    <property type="match status" value="1"/>
</dbReference>
<feature type="signal peptide" evidence="1">
    <location>
        <begin position="1"/>
        <end position="26"/>
    </location>
</feature>
<dbReference type="KEGG" id="haa:A5892_09220"/>
<feature type="domain" description="Spore coat protein U/FanG" evidence="2">
    <location>
        <begin position="32"/>
        <end position="186"/>
    </location>
</feature>
<dbReference type="PANTHER" id="PTHR37089">
    <property type="entry name" value="PROTEIN U-RELATED"/>
    <property type="match status" value="1"/>
</dbReference>
<reference evidence="3 4" key="1">
    <citation type="submission" date="2016-04" db="EMBL/GenBank/DDBJ databases">
        <title>Complete Genome Sequence of Halotalea alkalilenta IHB B 13600.</title>
        <authorList>
            <person name="Swarnkar M.K."/>
            <person name="Sharma A."/>
            <person name="Kaushal K."/>
            <person name="Soni R."/>
            <person name="Rana S."/>
            <person name="Singh A.K."/>
            <person name="Gulati A."/>
        </authorList>
    </citation>
    <scope>NUCLEOTIDE SEQUENCE [LARGE SCALE GENOMIC DNA]</scope>
    <source>
        <strain evidence="3 4">IHB B 13600</strain>
    </source>
</reference>
<dbReference type="InterPro" id="IPR007893">
    <property type="entry name" value="Spore_coat_U/FanG"/>
</dbReference>
<evidence type="ECO:0000313" key="4">
    <source>
        <dbReference type="Proteomes" id="UP000077875"/>
    </source>
</evidence>
<dbReference type="Pfam" id="PF05229">
    <property type="entry name" value="SCPU"/>
    <property type="match status" value="1"/>
</dbReference>
<evidence type="ECO:0000313" key="3">
    <source>
        <dbReference type="EMBL" id="ANF57618.1"/>
    </source>
</evidence>
<proteinExistence type="predicted"/>
<protein>
    <recommendedName>
        <fullName evidence="2">Spore coat protein U/FanG domain-containing protein</fullName>
    </recommendedName>
</protein>
<dbReference type="AlphaFoldDB" id="A0A172YEE0"/>
<dbReference type="InterPro" id="IPR053167">
    <property type="entry name" value="Spore_coat_component"/>
</dbReference>
<gene>
    <name evidence="3" type="ORF">A5892_09220</name>
</gene>
<dbReference type="STRING" id="376489.A5892_09220"/>